<proteinExistence type="predicted"/>
<accession>A0A9N9KG46</accession>
<keyword evidence="2" id="KW-1185">Reference proteome</keyword>
<dbReference type="Proteomes" id="UP000789405">
    <property type="component" value="Unassembled WGS sequence"/>
</dbReference>
<evidence type="ECO:0000313" key="1">
    <source>
        <dbReference type="EMBL" id="CAG8827905.1"/>
    </source>
</evidence>
<dbReference type="AlphaFoldDB" id="A0A9N9KG46"/>
<protein>
    <submittedName>
        <fullName evidence="1">8395_t:CDS:1</fullName>
    </submittedName>
</protein>
<name>A0A9N9KG46_9GLOM</name>
<feature type="non-terminal residue" evidence="1">
    <location>
        <position position="1"/>
    </location>
</feature>
<feature type="non-terminal residue" evidence="1">
    <location>
        <position position="67"/>
    </location>
</feature>
<sequence length="67" mass="7774">YIVFVVMGLRSCWHKDPSERLKSKIIIERLGKWILEDSLMFLNAGQEDFQLSELSSDEPIYPEASLT</sequence>
<organism evidence="1 2">
    <name type="scientific">Dentiscutata erythropus</name>
    <dbReference type="NCBI Taxonomy" id="1348616"/>
    <lineage>
        <taxon>Eukaryota</taxon>
        <taxon>Fungi</taxon>
        <taxon>Fungi incertae sedis</taxon>
        <taxon>Mucoromycota</taxon>
        <taxon>Glomeromycotina</taxon>
        <taxon>Glomeromycetes</taxon>
        <taxon>Diversisporales</taxon>
        <taxon>Gigasporaceae</taxon>
        <taxon>Dentiscutata</taxon>
    </lineage>
</organism>
<dbReference type="EMBL" id="CAJVPY010070515">
    <property type="protein sequence ID" value="CAG8827905.1"/>
    <property type="molecule type" value="Genomic_DNA"/>
</dbReference>
<reference evidence="1" key="1">
    <citation type="submission" date="2021-06" db="EMBL/GenBank/DDBJ databases">
        <authorList>
            <person name="Kallberg Y."/>
            <person name="Tangrot J."/>
            <person name="Rosling A."/>
        </authorList>
    </citation>
    <scope>NUCLEOTIDE SEQUENCE</scope>
    <source>
        <strain evidence="1">MA453B</strain>
    </source>
</reference>
<comment type="caution">
    <text evidence="1">The sequence shown here is derived from an EMBL/GenBank/DDBJ whole genome shotgun (WGS) entry which is preliminary data.</text>
</comment>
<gene>
    <name evidence="1" type="ORF">DERYTH_LOCUS28391</name>
</gene>
<evidence type="ECO:0000313" key="2">
    <source>
        <dbReference type="Proteomes" id="UP000789405"/>
    </source>
</evidence>